<protein>
    <submittedName>
        <fullName evidence="2">Uncharacterized protein</fullName>
    </submittedName>
</protein>
<organism evidence="2 3">
    <name type="scientific">Callosobruchus maculatus</name>
    <name type="common">Southern cowpea weevil</name>
    <name type="synonym">Pulse bruchid</name>
    <dbReference type="NCBI Taxonomy" id="64391"/>
    <lineage>
        <taxon>Eukaryota</taxon>
        <taxon>Metazoa</taxon>
        <taxon>Ecdysozoa</taxon>
        <taxon>Arthropoda</taxon>
        <taxon>Hexapoda</taxon>
        <taxon>Insecta</taxon>
        <taxon>Pterygota</taxon>
        <taxon>Neoptera</taxon>
        <taxon>Endopterygota</taxon>
        <taxon>Coleoptera</taxon>
        <taxon>Polyphaga</taxon>
        <taxon>Cucujiformia</taxon>
        <taxon>Chrysomeloidea</taxon>
        <taxon>Chrysomelidae</taxon>
        <taxon>Bruchinae</taxon>
        <taxon>Bruchini</taxon>
        <taxon>Callosobruchus</taxon>
    </lineage>
</organism>
<proteinExistence type="predicted"/>
<feature type="region of interest" description="Disordered" evidence="1">
    <location>
        <begin position="76"/>
        <end position="95"/>
    </location>
</feature>
<evidence type="ECO:0000256" key="1">
    <source>
        <dbReference type="SAM" id="MobiDB-lite"/>
    </source>
</evidence>
<accession>A0A653BHD8</accession>
<dbReference type="EMBL" id="CAACVG010000926">
    <property type="protein sequence ID" value="VEN34694.1"/>
    <property type="molecule type" value="Genomic_DNA"/>
</dbReference>
<dbReference type="OrthoDB" id="6371073at2759"/>
<sequence length="160" mass="17870">MCLPFVSKPVEANGAAPGKSGYGPVLWKACVKFGLYIAVGADPVELDIPIPFTPVDPITPSRVRQNLDFMHIEKREASRKLSSTKDESIESTIESTHIRIKESNVTSHNKNATIPESEETFKDGRPEDTLEPWKTQRRRGFKQGKRNTAPEHTALKTKIT</sequence>
<dbReference type="Proteomes" id="UP000410492">
    <property type="component" value="Unassembled WGS sequence"/>
</dbReference>
<keyword evidence="3" id="KW-1185">Reference proteome</keyword>
<evidence type="ECO:0000313" key="3">
    <source>
        <dbReference type="Proteomes" id="UP000410492"/>
    </source>
</evidence>
<evidence type="ECO:0000313" key="2">
    <source>
        <dbReference type="EMBL" id="VEN34694.1"/>
    </source>
</evidence>
<feature type="compositionally biased region" description="Polar residues" evidence="1">
    <location>
        <begin position="103"/>
        <end position="114"/>
    </location>
</feature>
<name>A0A653BHD8_CALMS</name>
<feature type="compositionally biased region" description="Basic and acidic residues" evidence="1">
    <location>
        <begin position="76"/>
        <end position="88"/>
    </location>
</feature>
<feature type="compositionally biased region" description="Basic residues" evidence="1">
    <location>
        <begin position="135"/>
        <end position="145"/>
    </location>
</feature>
<feature type="compositionally biased region" description="Basic and acidic residues" evidence="1">
    <location>
        <begin position="119"/>
        <end position="128"/>
    </location>
</feature>
<feature type="region of interest" description="Disordered" evidence="1">
    <location>
        <begin position="102"/>
        <end position="160"/>
    </location>
</feature>
<reference evidence="2 3" key="1">
    <citation type="submission" date="2019-01" db="EMBL/GenBank/DDBJ databases">
        <authorList>
            <person name="Sayadi A."/>
        </authorList>
    </citation>
    <scope>NUCLEOTIDE SEQUENCE [LARGE SCALE GENOMIC DNA]</scope>
</reference>
<dbReference type="AlphaFoldDB" id="A0A653BHD8"/>
<gene>
    <name evidence="2" type="ORF">CALMAC_LOCUS811</name>
</gene>